<gene>
    <name evidence="2" type="ORF">J4G43_005295</name>
</gene>
<keyword evidence="1" id="KW-1133">Transmembrane helix</keyword>
<organism evidence="2 3">
    <name type="scientific">Bradyrhizobium barranii subsp. barranii</name>
    <dbReference type="NCBI Taxonomy" id="2823807"/>
    <lineage>
        <taxon>Bacteria</taxon>
        <taxon>Pseudomonadati</taxon>
        <taxon>Pseudomonadota</taxon>
        <taxon>Alphaproteobacteria</taxon>
        <taxon>Hyphomicrobiales</taxon>
        <taxon>Nitrobacteraceae</taxon>
        <taxon>Bradyrhizobium</taxon>
        <taxon>Bradyrhizobium barranii</taxon>
    </lineage>
</organism>
<dbReference type="KEGG" id="bban:J4G43_005295"/>
<evidence type="ECO:0000313" key="3">
    <source>
        <dbReference type="Proteomes" id="UP000664702"/>
    </source>
</evidence>
<name>A0A9X9Y1D1_9BRAD</name>
<dbReference type="EMBL" id="CP086136">
    <property type="protein sequence ID" value="UEM13725.1"/>
    <property type="molecule type" value="Genomic_DNA"/>
</dbReference>
<proteinExistence type="predicted"/>
<feature type="transmembrane region" description="Helical" evidence="1">
    <location>
        <begin position="95"/>
        <end position="117"/>
    </location>
</feature>
<dbReference type="AlphaFoldDB" id="A0A9X9Y1D1"/>
<accession>A0A9X9Y1D1</accession>
<evidence type="ECO:0000313" key="2">
    <source>
        <dbReference type="EMBL" id="UEM13725.1"/>
    </source>
</evidence>
<protein>
    <submittedName>
        <fullName evidence="2">Uncharacterized protein</fullName>
    </submittedName>
</protein>
<evidence type="ECO:0000256" key="1">
    <source>
        <dbReference type="SAM" id="Phobius"/>
    </source>
</evidence>
<keyword evidence="1" id="KW-0812">Transmembrane</keyword>
<feature type="transmembrane region" description="Helical" evidence="1">
    <location>
        <begin position="71"/>
        <end position="89"/>
    </location>
</feature>
<sequence>MMKWGARLVAVEIAGTGLILLLSPVLFGRLVFSADISDSGQALGRLAGIALLGFALTSWPFPPARPVVRAMLAYNLLAAIYLAYLGIVGNLVGVLLWPAVILHLLFTTLLAAEYVAVRRA</sequence>
<reference evidence="2 3" key="1">
    <citation type="journal article" date="2022" name="Int. J. Syst. Evol. Microbiol.">
        <title>Strains of Bradyrhizobium barranii sp. nov. associated with legumes native to Canada are symbionts of soybeans and belong to different subspecies (subsp. barranii subsp. nov. and subsp. apii subsp. nov.) and symbiovars (sv. glycinearum and sv. septentrionale).</title>
        <authorList>
            <person name="Bromfield E.S.P."/>
            <person name="Cloutier S."/>
            <person name="Wasai-Hara S."/>
            <person name="Minamisawa K."/>
        </authorList>
    </citation>
    <scope>NUCLEOTIDE SEQUENCE [LARGE SCALE GENOMIC DNA]</scope>
    <source>
        <strain evidence="2 3">144S4</strain>
    </source>
</reference>
<feature type="transmembrane region" description="Helical" evidence="1">
    <location>
        <begin position="43"/>
        <end position="59"/>
    </location>
</feature>
<keyword evidence="1" id="KW-0472">Membrane</keyword>
<dbReference type="RefSeq" id="WP_228411343.1">
    <property type="nucleotide sequence ID" value="NZ_CP086136.1"/>
</dbReference>
<dbReference type="Proteomes" id="UP000664702">
    <property type="component" value="Chromosome"/>
</dbReference>